<dbReference type="Proteomes" id="UP000637632">
    <property type="component" value="Unassembled WGS sequence"/>
</dbReference>
<dbReference type="InterPro" id="IPR036390">
    <property type="entry name" value="WH_DNA-bd_sf"/>
</dbReference>
<keyword evidence="3" id="KW-0238">DNA-binding</keyword>
<comment type="similarity">
    <text evidence="1">Belongs to the LysR transcriptional regulatory family.</text>
</comment>
<dbReference type="PROSITE" id="PS50931">
    <property type="entry name" value="HTH_LYSR"/>
    <property type="match status" value="1"/>
</dbReference>
<evidence type="ECO:0000256" key="4">
    <source>
        <dbReference type="ARBA" id="ARBA00023163"/>
    </source>
</evidence>
<gene>
    <name evidence="6" type="ORF">H8K26_14850</name>
</gene>
<dbReference type="PANTHER" id="PTHR30126:SF4">
    <property type="entry name" value="LYSR FAMILY TRANSCRIPTIONAL REGULATOR"/>
    <property type="match status" value="1"/>
</dbReference>
<comment type="caution">
    <text evidence="6">The sequence shown here is derived from an EMBL/GenBank/DDBJ whole genome shotgun (WGS) entry which is preliminary data.</text>
</comment>
<dbReference type="EMBL" id="JACOFT010000005">
    <property type="protein sequence ID" value="MBC3812724.1"/>
    <property type="molecule type" value="Genomic_DNA"/>
</dbReference>
<protein>
    <submittedName>
        <fullName evidence="6">LysR family transcriptional regulator</fullName>
    </submittedName>
</protein>
<dbReference type="Gene3D" id="1.10.10.10">
    <property type="entry name" value="Winged helix-like DNA-binding domain superfamily/Winged helix DNA-binding domain"/>
    <property type="match status" value="1"/>
</dbReference>
<dbReference type="Pfam" id="PF03466">
    <property type="entry name" value="LysR_substrate"/>
    <property type="match status" value="1"/>
</dbReference>
<keyword evidence="2" id="KW-0805">Transcription regulation</keyword>
<name>A0ABR6XII7_9BURK</name>
<evidence type="ECO:0000313" key="6">
    <source>
        <dbReference type="EMBL" id="MBC3812724.1"/>
    </source>
</evidence>
<accession>A0ABR6XII7</accession>
<dbReference type="Gene3D" id="3.40.190.290">
    <property type="match status" value="1"/>
</dbReference>
<evidence type="ECO:0000256" key="2">
    <source>
        <dbReference type="ARBA" id="ARBA00023015"/>
    </source>
</evidence>
<dbReference type="RefSeq" id="WP_190480580.1">
    <property type="nucleotide sequence ID" value="NZ_JACOFT010000005.1"/>
</dbReference>
<proteinExistence type="inferred from homology"/>
<dbReference type="InterPro" id="IPR036388">
    <property type="entry name" value="WH-like_DNA-bd_sf"/>
</dbReference>
<sequence length="315" mass="34341">MNTPRDVLTPAALAMLQVIADTGSFAAAARASNMVPSALTYRVRQIEEALDVLLFDRSSRQAQLTAAGMELLREGNSLLEEIDAIANRVKRVATGWEPQFTIAVDSIIDRTTIMELCEQFFQMNPPTRLKLRAETLSGTLEALTSGQADLAIGVVMDSNTKTGLQREHLGTVDFAFAVAPHHPLATATEPLSDKVIRQYRAVAIADSVKQGTSMSIGLLTGQDVFTVADMSAKLEAQVRGLGAGFLPTCLANPCIDSGKLVVRKVERAQQQVQSSYAWRQSSKAMQGRALQWWLDQLQAPVTRAALLGVRRQRHL</sequence>
<evidence type="ECO:0000259" key="5">
    <source>
        <dbReference type="PROSITE" id="PS50931"/>
    </source>
</evidence>
<keyword evidence="7" id="KW-1185">Reference proteome</keyword>
<feature type="domain" description="HTH lysR-type" evidence="5">
    <location>
        <begin position="8"/>
        <end position="65"/>
    </location>
</feature>
<dbReference type="Pfam" id="PF00126">
    <property type="entry name" value="HTH_1"/>
    <property type="match status" value="1"/>
</dbReference>
<dbReference type="SUPFAM" id="SSF53850">
    <property type="entry name" value="Periplasmic binding protein-like II"/>
    <property type="match status" value="1"/>
</dbReference>
<dbReference type="InterPro" id="IPR000847">
    <property type="entry name" value="LysR_HTH_N"/>
</dbReference>
<evidence type="ECO:0000256" key="1">
    <source>
        <dbReference type="ARBA" id="ARBA00009437"/>
    </source>
</evidence>
<keyword evidence="4" id="KW-0804">Transcription</keyword>
<evidence type="ECO:0000256" key="3">
    <source>
        <dbReference type="ARBA" id="ARBA00023125"/>
    </source>
</evidence>
<dbReference type="PANTHER" id="PTHR30126">
    <property type="entry name" value="HTH-TYPE TRANSCRIPTIONAL REGULATOR"/>
    <property type="match status" value="1"/>
</dbReference>
<evidence type="ECO:0000313" key="7">
    <source>
        <dbReference type="Proteomes" id="UP000637632"/>
    </source>
</evidence>
<dbReference type="InterPro" id="IPR005119">
    <property type="entry name" value="LysR_subst-bd"/>
</dbReference>
<reference evidence="6 7" key="1">
    <citation type="submission" date="2020-08" db="EMBL/GenBank/DDBJ databases">
        <title>Novel species isolated from subtropical streams in China.</title>
        <authorList>
            <person name="Lu H."/>
        </authorList>
    </citation>
    <scope>NUCLEOTIDE SEQUENCE [LARGE SCALE GENOMIC DNA]</scope>
    <source>
        <strain evidence="6 7">CCTCC AB 2015119</strain>
    </source>
</reference>
<dbReference type="SUPFAM" id="SSF46785">
    <property type="entry name" value="Winged helix' DNA-binding domain"/>
    <property type="match status" value="1"/>
</dbReference>
<organism evidence="6 7">
    <name type="scientific">Undibacterium aquatile</name>
    <dbReference type="NCBI Taxonomy" id="1537398"/>
    <lineage>
        <taxon>Bacteria</taxon>
        <taxon>Pseudomonadati</taxon>
        <taxon>Pseudomonadota</taxon>
        <taxon>Betaproteobacteria</taxon>
        <taxon>Burkholderiales</taxon>
        <taxon>Oxalobacteraceae</taxon>
        <taxon>Undibacterium</taxon>
    </lineage>
</organism>